<dbReference type="SMART" id="SM00317">
    <property type="entry name" value="SET"/>
    <property type="match status" value="1"/>
</dbReference>
<dbReference type="STRING" id="278944.A0A4Z1ILY4"/>
<dbReference type="Pfam" id="PF00856">
    <property type="entry name" value="SET"/>
    <property type="match status" value="1"/>
</dbReference>
<accession>A0A4Z1ILY4</accession>
<dbReference type="AlphaFoldDB" id="A0A4Z1ILY4"/>
<dbReference type="InterPro" id="IPR046341">
    <property type="entry name" value="SET_dom_sf"/>
</dbReference>
<keyword evidence="3" id="KW-1185">Reference proteome</keyword>
<dbReference type="EMBL" id="PQXJ01000112">
    <property type="protein sequence ID" value="TGO62571.1"/>
    <property type="molecule type" value="Genomic_DNA"/>
</dbReference>
<dbReference type="OrthoDB" id="265717at2759"/>
<dbReference type="Proteomes" id="UP000297452">
    <property type="component" value="Unassembled WGS sequence"/>
</dbReference>
<sequence length="473" mass="54359">MVLAMGLYTGFDMVPRLSERTEVQKSWGRFVQTVKEHYQNDDLVEARQNCIIVKVGRDLFLPSEGHKLLRFCSRISVRHALGVEDYLDTITKIAEEHFGSRIHTWEEELRQEGFYRWVDVYDSQKYFEQPGEPNASADIDFNVPKNHSKTGKDPKMFSIEQVPGKGKGLIARFNIEKGKRILSEKYLLEIRTTTASAAYLETKISQKVKRLPKSEQQQFFSLQNNICKGQPCSSILVTNGIGRGTGSTFVDIFPTICLINHECLPNTHTYWNSKTECRNIHAVCPIKAGEEIAIAYRPGKGETSDLRRAHLKRAYAFDCTCRLCSLSPAETQVSDTQRTDLEFLRHQIHKEERFFEHPEGSLTDCHTSVKILKEENKHGANMLISDIYWDAFNISIAQSDQARASCFMESAYSERILCEGEDSPDVQHMRRLIKKPSQSEIFALTNKWQTGKKEVPKGLDIEEFEKWLWRDGM</sequence>
<dbReference type="InterPro" id="IPR053185">
    <property type="entry name" value="SET_domain_protein"/>
</dbReference>
<evidence type="ECO:0000259" key="1">
    <source>
        <dbReference type="PROSITE" id="PS50280"/>
    </source>
</evidence>
<dbReference type="InterPro" id="IPR001214">
    <property type="entry name" value="SET_dom"/>
</dbReference>
<dbReference type="CDD" id="cd20071">
    <property type="entry name" value="SET_SMYD"/>
    <property type="match status" value="1"/>
</dbReference>
<gene>
    <name evidence="2" type="ORF">BOTNAR_0112g00210</name>
</gene>
<feature type="domain" description="SET" evidence="1">
    <location>
        <begin position="155"/>
        <end position="297"/>
    </location>
</feature>
<dbReference type="InterPro" id="IPR011990">
    <property type="entry name" value="TPR-like_helical_dom_sf"/>
</dbReference>
<proteinExistence type="predicted"/>
<comment type="caution">
    <text evidence="2">The sequence shown here is derived from an EMBL/GenBank/DDBJ whole genome shotgun (WGS) entry which is preliminary data.</text>
</comment>
<evidence type="ECO:0000313" key="2">
    <source>
        <dbReference type="EMBL" id="TGO62571.1"/>
    </source>
</evidence>
<dbReference type="SUPFAM" id="SSF82199">
    <property type="entry name" value="SET domain"/>
    <property type="match status" value="1"/>
</dbReference>
<reference evidence="2 3" key="1">
    <citation type="submission" date="2017-12" db="EMBL/GenBank/DDBJ databases">
        <title>Comparative genomics of Botrytis spp.</title>
        <authorList>
            <person name="Valero-Jimenez C.A."/>
            <person name="Tapia P."/>
            <person name="Veloso J."/>
            <person name="Silva-Moreno E."/>
            <person name="Staats M."/>
            <person name="Valdes J.H."/>
            <person name="Van Kan J.A.L."/>
        </authorList>
    </citation>
    <scope>NUCLEOTIDE SEQUENCE [LARGE SCALE GENOMIC DNA]</scope>
    <source>
        <strain evidence="2 3">MUCL2120</strain>
    </source>
</reference>
<protein>
    <recommendedName>
        <fullName evidence="1">SET domain-containing protein</fullName>
    </recommendedName>
</protein>
<dbReference type="PANTHER" id="PTHR47332:SF4">
    <property type="entry name" value="SET DOMAIN-CONTAINING PROTEIN 5"/>
    <property type="match status" value="1"/>
</dbReference>
<dbReference type="Gene3D" id="2.170.270.10">
    <property type="entry name" value="SET domain"/>
    <property type="match status" value="1"/>
</dbReference>
<dbReference type="Gene3D" id="1.25.40.10">
    <property type="entry name" value="Tetratricopeptide repeat domain"/>
    <property type="match status" value="1"/>
</dbReference>
<dbReference type="PROSITE" id="PS50280">
    <property type="entry name" value="SET"/>
    <property type="match status" value="1"/>
</dbReference>
<evidence type="ECO:0000313" key="3">
    <source>
        <dbReference type="Proteomes" id="UP000297452"/>
    </source>
</evidence>
<dbReference type="PANTHER" id="PTHR47332">
    <property type="entry name" value="SET DOMAIN-CONTAINING PROTEIN 5"/>
    <property type="match status" value="1"/>
</dbReference>
<name>A0A4Z1ILY4_9HELO</name>
<organism evidence="2 3">
    <name type="scientific">Botryotinia narcissicola</name>
    <dbReference type="NCBI Taxonomy" id="278944"/>
    <lineage>
        <taxon>Eukaryota</taxon>
        <taxon>Fungi</taxon>
        <taxon>Dikarya</taxon>
        <taxon>Ascomycota</taxon>
        <taxon>Pezizomycotina</taxon>
        <taxon>Leotiomycetes</taxon>
        <taxon>Helotiales</taxon>
        <taxon>Sclerotiniaceae</taxon>
        <taxon>Botryotinia</taxon>
    </lineage>
</organism>